<sequence>MTRILAVDDSPSMRDMVRIALTSAGFDVTSASDGQEALDLARQSGFDLVLSDVNMPVMDGIQLIRALRAESAYRHTPILMLTTEAGPDRKKEGKDAGATGWIVKPFDPAQLVATMHRVLR</sequence>
<dbReference type="GO" id="GO:0003677">
    <property type="term" value="F:DNA binding"/>
    <property type="evidence" value="ECO:0007669"/>
    <property type="project" value="UniProtKB-KW"/>
</dbReference>
<feature type="domain" description="Response regulatory" evidence="7">
    <location>
        <begin position="3"/>
        <end position="119"/>
    </location>
</feature>
<proteinExistence type="predicted"/>
<evidence type="ECO:0000256" key="3">
    <source>
        <dbReference type="ARBA" id="ARBA00023015"/>
    </source>
</evidence>
<protein>
    <submittedName>
        <fullName evidence="8">Fis family transcriptional regulator</fullName>
    </submittedName>
</protein>
<keyword evidence="4" id="KW-0238">DNA-binding</keyword>
<evidence type="ECO:0000256" key="5">
    <source>
        <dbReference type="ARBA" id="ARBA00023163"/>
    </source>
</evidence>
<dbReference type="SUPFAM" id="SSF52172">
    <property type="entry name" value="CheY-like"/>
    <property type="match status" value="1"/>
</dbReference>
<evidence type="ECO:0000259" key="7">
    <source>
        <dbReference type="PROSITE" id="PS50110"/>
    </source>
</evidence>
<dbReference type="PROSITE" id="PS50110">
    <property type="entry name" value="RESPONSE_REGULATORY"/>
    <property type="match status" value="1"/>
</dbReference>
<dbReference type="CDD" id="cd17562">
    <property type="entry name" value="REC_CheY4-like"/>
    <property type="match status" value="1"/>
</dbReference>
<keyword evidence="5" id="KW-0804">Transcription</keyword>
<dbReference type="RefSeq" id="WP_161814772.1">
    <property type="nucleotide sequence ID" value="NZ_BLJN01000005.1"/>
</dbReference>
<dbReference type="AlphaFoldDB" id="A0A829YJZ0"/>
<dbReference type="PANTHER" id="PTHR44591:SF25">
    <property type="entry name" value="CHEMOTAXIS TWO-COMPONENT RESPONSE REGULATOR"/>
    <property type="match status" value="1"/>
</dbReference>
<reference evidence="9" key="1">
    <citation type="submission" date="2020-01" db="EMBL/GenBank/DDBJ databases">
        <title>'Steroidobacter agaridevorans' sp. nov., agar-degrading bacteria isolated from rhizosphere soils.</title>
        <authorList>
            <person name="Ikenaga M."/>
            <person name="Kataoka M."/>
            <person name="Murouchi A."/>
            <person name="Katsuragi S."/>
            <person name="Sakai M."/>
        </authorList>
    </citation>
    <scope>NUCLEOTIDE SEQUENCE [LARGE SCALE GENOMIC DNA]</scope>
    <source>
        <strain evidence="9">YU21-B</strain>
    </source>
</reference>
<accession>A0A829YJZ0</accession>
<keyword evidence="1 6" id="KW-0597">Phosphoprotein</keyword>
<dbReference type="Gene3D" id="3.40.50.2300">
    <property type="match status" value="1"/>
</dbReference>
<name>A0A829YJZ0_9GAMM</name>
<dbReference type="PANTHER" id="PTHR44591">
    <property type="entry name" value="STRESS RESPONSE REGULATOR PROTEIN 1"/>
    <property type="match status" value="1"/>
</dbReference>
<evidence type="ECO:0000256" key="1">
    <source>
        <dbReference type="ARBA" id="ARBA00022553"/>
    </source>
</evidence>
<dbReference type="EMBL" id="BLJN01000005">
    <property type="protein sequence ID" value="GFE83171.1"/>
    <property type="molecule type" value="Genomic_DNA"/>
</dbReference>
<comment type="caution">
    <text evidence="8">The sequence shown here is derived from an EMBL/GenBank/DDBJ whole genome shotgun (WGS) entry which is preliminary data.</text>
</comment>
<evidence type="ECO:0000256" key="4">
    <source>
        <dbReference type="ARBA" id="ARBA00023125"/>
    </source>
</evidence>
<dbReference type="InterPro" id="IPR050595">
    <property type="entry name" value="Bact_response_regulator"/>
</dbReference>
<dbReference type="FunFam" id="3.40.50.2300:FF:000001">
    <property type="entry name" value="DNA-binding response regulator PhoB"/>
    <property type="match status" value="1"/>
</dbReference>
<gene>
    <name evidence="8" type="ORF">GCM10011487_51710</name>
</gene>
<dbReference type="SMART" id="SM00448">
    <property type="entry name" value="REC"/>
    <property type="match status" value="1"/>
</dbReference>
<organism evidence="8 9">
    <name type="scientific">Steroidobacter agaridevorans</name>
    <dbReference type="NCBI Taxonomy" id="2695856"/>
    <lineage>
        <taxon>Bacteria</taxon>
        <taxon>Pseudomonadati</taxon>
        <taxon>Pseudomonadota</taxon>
        <taxon>Gammaproteobacteria</taxon>
        <taxon>Steroidobacterales</taxon>
        <taxon>Steroidobacteraceae</taxon>
        <taxon>Steroidobacter</taxon>
    </lineage>
</organism>
<evidence type="ECO:0000256" key="2">
    <source>
        <dbReference type="ARBA" id="ARBA00023012"/>
    </source>
</evidence>
<dbReference type="InterPro" id="IPR011006">
    <property type="entry name" value="CheY-like_superfamily"/>
</dbReference>
<dbReference type="Pfam" id="PF00072">
    <property type="entry name" value="Response_reg"/>
    <property type="match status" value="1"/>
</dbReference>
<evidence type="ECO:0000256" key="6">
    <source>
        <dbReference type="PROSITE-ProRule" id="PRU00169"/>
    </source>
</evidence>
<keyword evidence="3" id="KW-0805">Transcription regulation</keyword>
<keyword evidence="2" id="KW-0902">Two-component regulatory system</keyword>
<dbReference type="Proteomes" id="UP000445000">
    <property type="component" value="Unassembled WGS sequence"/>
</dbReference>
<evidence type="ECO:0000313" key="8">
    <source>
        <dbReference type="EMBL" id="GFE83171.1"/>
    </source>
</evidence>
<dbReference type="GO" id="GO:0000160">
    <property type="term" value="P:phosphorelay signal transduction system"/>
    <property type="evidence" value="ECO:0007669"/>
    <property type="project" value="UniProtKB-KW"/>
</dbReference>
<feature type="modified residue" description="4-aspartylphosphate" evidence="6">
    <location>
        <position position="52"/>
    </location>
</feature>
<evidence type="ECO:0000313" key="9">
    <source>
        <dbReference type="Proteomes" id="UP000445000"/>
    </source>
</evidence>
<dbReference type="InterPro" id="IPR001789">
    <property type="entry name" value="Sig_transdc_resp-reg_receiver"/>
</dbReference>
<keyword evidence="9" id="KW-1185">Reference proteome</keyword>